<protein>
    <recommendedName>
        <fullName evidence="7">peptidylprolyl isomerase</fullName>
        <ecNumber evidence="7">5.2.1.8</ecNumber>
    </recommendedName>
</protein>
<evidence type="ECO:0000256" key="7">
    <source>
        <dbReference type="PROSITE-ProRule" id="PRU00277"/>
    </source>
</evidence>
<dbReference type="InterPro" id="IPR023566">
    <property type="entry name" value="PPIase_Fpr3/Fpr4-like"/>
</dbReference>
<dbReference type="SUPFAM" id="SSF54534">
    <property type="entry name" value="FKBP-like"/>
    <property type="match status" value="1"/>
</dbReference>
<feature type="compositionally biased region" description="Acidic residues" evidence="8">
    <location>
        <begin position="188"/>
        <end position="208"/>
    </location>
</feature>
<dbReference type="Pfam" id="PF00254">
    <property type="entry name" value="FKBP_C"/>
    <property type="match status" value="1"/>
</dbReference>
<keyword evidence="5 7" id="KW-0697">Rotamase</keyword>
<dbReference type="PANTHER" id="PTHR43811">
    <property type="entry name" value="FKBP-TYPE PEPTIDYL-PROLYL CIS-TRANS ISOMERASE FKPA"/>
    <property type="match status" value="1"/>
</dbReference>
<evidence type="ECO:0000313" key="11">
    <source>
        <dbReference type="Proteomes" id="UP000226192"/>
    </source>
</evidence>
<dbReference type="EC" id="5.2.1.8" evidence="7"/>
<dbReference type="GO" id="GO:0000785">
    <property type="term" value="C:chromatin"/>
    <property type="evidence" value="ECO:0007669"/>
    <property type="project" value="TreeGrafter"/>
</dbReference>
<dbReference type="PROSITE" id="PS50059">
    <property type="entry name" value="FKBP_PPIASE"/>
    <property type="match status" value="1"/>
</dbReference>
<name>A0A2C5XX47_9HYPO</name>
<feature type="domain" description="PPIase FKBP-type" evidence="9">
    <location>
        <begin position="420"/>
        <end position="506"/>
    </location>
</feature>
<evidence type="ECO:0000256" key="4">
    <source>
        <dbReference type="ARBA" id="ARBA00011865"/>
    </source>
</evidence>
<feature type="compositionally biased region" description="Acidic residues" evidence="8">
    <location>
        <begin position="122"/>
        <end position="131"/>
    </location>
</feature>
<dbReference type="PIRSF" id="PIRSF001473">
    <property type="entry name" value="FK506-bp_FPR3"/>
    <property type="match status" value="1"/>
</dbReference>
<dbReference type="InterPro" id="IPR001179">
    <property type="entry name" value="PPIase_FKBP_dom"/>
</dbReference>
<dbReference type="OrthoDB" id="77911at2759"/>
<evidence type="ECO:0000259" key="9">
    <source>
        <dbReference type="PROSITE" id="PS50059"/>
    </source>
</evidence>
<accession>A0A2C5XX47</accession>
<dbReference type="AlphaFoldDB" id="A0A2C5XX47"/>
<evidence type="ECO:0000256" key="6">
    <source>
        <dbReference type="ARBA" id="ARBA00023235"/>
    </source>
</evidence>
<sequence>MSAVPGPIYGLEVPPGEVLIPASMEIPASVSLLMSAAYAESARHVQKVQVALLQDQKTDKLVPQFRITMAALDPTEQPEADQDGNIPSIPRSTLRIVKRAFPGLDDDDDEDEDEDEYLQAMLEDSDEDDEPNGGPSDPAKAKKRKQDAAIKKLLEAAQNDEDEEMEDAKPNGTGANKSKGKGKAKATDEDDDDDDEDDEDDDDSDAGADLENFVVCTLDTERNYQQPLNITVNHGEKVFFVVTGTHTVYLTGNYIMDDDDEDDDDDDYDPSLQEIEYNLGADLSDADSDDMDGLDDPRIEELDSDEEEAPQLVEAKKGKNKRPAENLDDMIADAEDGTLSKKQQKKLKNNKGDAVAADDKKDKKVQFAKNLEQGPTGSADKAKEGGKAKEINKASVGIKVVQGVTIDDRTIGKGRTVKNGDTVGVRYIGKLANGQQFDANKKGKPFSFKVGKGQVIKGWDIGIVGMAIGGERRLIIPAQAGYGSRGMPGIPPNSQLTFDVKLLEIK</sequence>
<dbReference type="FunFam" id="3.10.50.40:FF:000006">
    <property type="entry name" value="Peptidyl-prolyl cis-trans isomerase"/>
    <property type="match status" value="1"/>
</dbReference>
<reference evidence="10 11" key="1">
    <citation type="submission" date="2017-06" db="EMBL/GenBank/DDBJ databases">
        <title>Ant-infecting Ophiocordyceps genomes reveal a high diversity of potential behavioral manipulation genes and a possible major role for enterotoxins.</title>
        <authorList>
            <person name="De Bekker C."/>
            <person name="Evans H.C."/>
            <person name="Brachmann A."/>
            <person name="Hughes D.P."/>
        </authorList>
    </citation>
    <scope>NUCLEOTIDE SEQUENCE [LARGE SCALE GENOMIC DNA]</scope>
    <source>
        <strain evidence="10 11">Map64</strain>
    </source>
</reference>
<proteinExistence type="inferred from homology"/>
<organism evidence="10 11">
    <name type="scientific">Ophiocordyceps australis</name>
    <dbReference type="NCBI Taxonomy" id="1399860"/>
    <lineage>
        <taxon>Eukaryota</taxon>
        <taxon>Fungi</taxon>
        <taxon>Dikarya</taxon>
        <taxon>Ascomycota</taxon>
        <taxon>Pezizomycotina</taxon>
        <taxon>Sordariomycetes</taxon>
        <taxon>Hypocreomycetidae</taxon>
        <taxon>Hypocreales</taxon>
        <taxon>Ophiocordycipitaceae</taxon>
        <taxon>Ophiocordyceps</taxon>
    </lineage>
</organism>
<comment type="function">
    <text evidence="2">PPIase that acts as a histone chaperone. Histone proline isomerase that increases the rate of cis-trans isomerization at prolines on the histone H3 N-terminal tail. Proline isomerization influences H3 methylation thereby regulating gene expression.</text>
</comment>
<dbReference type="GO" id="GO:0005730">
    <property type="term" value="C:nucleolus"/>
    <property type="evidence" value="ECO:0007669"/>
    <property type="project" value="TreeGrafter"/>
</dbReference>
<evidence type="ECO:0000256" key="3">
    <source>
        <dbReference type="ARBA" id="ARBA00007838"/>
    </source>
</evidence>
<evidence type="ECO:0000256" key="2">
    <source>
        <dbReference type="ARBA" id="ARBA00002221"/>
    </source>
</evidence>
<feature type="region of interest" description="Disordered" evidence="8">
    <location>
        <begin position="122"/>
        <end position="210"/>
    </location>
</feature>
<evidence type="ECO:0000256" key="5">
    <source>
        <dbReference type="ARBA" id="ARBA00023110"/>
    </source>
</evidence>
<comment type="catalytic activity">
    <reaction evidence="1 7">
        <text>[protein]-peptidylproline (omega=180) = [protein]-peptidylproline (omega=0)</text>
        <dbReference type="Rhea" id="RHEA:16237"/>
        <dbReference type="Rhea" id="RHEA-COMP:10747"/>
        <dbReference type="Rhea" id="RHEA-COMP:10748"/>
        <dbReference type="ChEBI" id="CHEBI:83833"/>
        <dbReference type="ChEBI" id="CHEBI:83834"/>
        <dbReference type="EC" id="5.2.1.8"/>
    </reaction>
</comment>
<dbReference type="InterPro" id="IPR046357">
    <property type="entry name" value="PPIase_dom_sf"/>
</dbReference>
<comment type="caution">
    <text evidence="10">The sequence shown here is derived from an EMBL/GenBank/DDBJ whole genome shotgun (WGS) entry which is preliminary data.</text>
</comment>
<keyword evidence="11" id="KW-1185">Reference proteome</keyword>
<dbReference type="InterPro" id="IPR041232">
    <property type="entry name" value="NPL"/>
</dbReference>
<dbReference type="Proteomes" id="UP000226192">
    <property type="component" value="Unassembled WGS sequence"/>
</dbReference>
<feature type="compositionally biased region" description="Acidic residues" evidence="8">
    <location>
        <begin position="326"/>
        <end position="336"/>
    </location>
</feature>
<dbReference type="GO" id="GO:0003755">
    <property type="term" value="F:peptidyl-prolyl cis-trans isomerase activity"/>
    <property type="evidence" value="ECO:0007669"/>
    <property type="project" value="UniProtKB-KW"/>
</dbReference>
<keyword evidence="6 7" id="KW-0413">Isomerase</keyword>
<feature type="compositionally biased region" description="Acidic residues" evidence="8">
    <location>
        <begin position="284"/>
        <end position="294"/>
    </location>
</feature>
<dbReference type="Pfam" id="PF17800">
    <property type="entry name" value="NPL"/>
    <property type="match status" value="1"/>
</dbReference>
<evidence type="ECO:0000256" key="1">
    <source>
        <dbReference type="ARBA" id="ARBA00000971"/>
    </source>
</evidence>
<evidence type="ECO:0000256" key="8">
    <source>
        <dbReference type="SAM" id="MobiDB-lite"/>
    </source>
</evidence>
<feature type="region of interest" description="Disordered" evidence="8">
    <location>
        <begin position="72"/>
        <end position="91"/>
    </location>
</feature>
<comment type="similarity">
    <text evidence="3">Belongs to the FKBP-type PPIase family. FKBP3/4 subfamily.</text>
</comment>
<dbReference type="Gene3D" id="3.10.50.40">
    <property type="match status" value="1"/>
</dbReference>
<dbReference type="Gene3D" id="2.60.120.340">
    <property type="entry name" value="Nucleoplasmin core domain"/>
    <property type="match status" value="1"/>
</dbReference>
<gene>
    <name evidence="10" type="ORF">CDD81_2662</name>
</gene>
<dbReference type="PANTHER" id="PTHR43811:SF19">
    <property type="entry name" value="39 KDA FK506-BINDING NUCLEAR PROTEIN"/>
    <property type="match status" value="1"/>
</dbReference>
<feature type="region of interest" description="Disordered" evidence="8">
    <location>
        <begin position="279"/>
        <end position="386"/>
    </location>
</feature>
<dbReference type="EMBL" id="NJET01000188">
    <property type="protein sequence ID" value="PHH59690.1"/>
    <property type="molecule type" value="Genomic_DNA"/>
</dbReference>
<evidence type="ECO:0000313" key="10">
    <source>
        <dbReference type="EMBL" id="PHH59690.1"/>
    </source>
</evidence>
<comment type="subunit">
    <text evidence="4">Binds to histones H3 and H4.</text>
</comment>
<feature type="compositionally biased region" description="Basic and acidic residues" evidence="8">
    <location>
        <begin position="314"/>
        <end position="325"/>
    </location>
</feature>
<dbReference type="STRING" id="1399860.A0A2C5XX47"/>